<dbReference type="RefSeq" id="WP_166257508.1">
    <property type="nucleotide sequence ID" value="NZ_JAAMOW010000006.1"/>
</dbReference>
<evidence type="ECO:0000256" key="1">
    <source>
        <dbReference type="SAM" id="Phobius"/>
    </source>
</evidence>
<protein>
    <recommendedName>
        <fullName evidence="4">Oligosaccharide flippase family protein</fullName>
    </recommendedName>
</protein>
<dbReference type="AlphaFoldDB" id="A0A6M2BT30"/>
<feature type="transmembrane region" description="Helical" evidence="1">
    <location>
        <begin position="154"/>
        <end position="177"/>
    </location>
</feature>
<feature type="transmembrane region" description="Helical" evidence="1">
    <location>
        <begin position="46"/>
        <end position="63"/>
    </location>
</feature>
<sequence>MNTAVSHEPARLHPAADTVFRLIGVALQIAATLALAHTLTIGDTGLFFQGFVVTIAGATFMRAKFDLYISRHIVGRLERETGLSTADVLQVLGRRFMTRCCIICAVLLVIAADLDVTSQYLKPYLQTFVPFVIALPLAGYATMISSAMRAANRWLQSLACTAYAMNSAVLLAVLLAPQPTLQLFSWTFLVGSALGAALAYGFARQQFGKPGQTADHCARQKAWKAINRSIHDDAAIGLANTALTWGPLCLLVVLAPSSEMALYAISTRTAQLLIYVMPAIAHLVAPRHDRELELLGGRHGRAALRLSLGGLAIPSIIVAVALVASARWSLAQYGEAYEAGFAVYLVLILAEGFGATIRPLFRYRAANWDATIARQTLYAASATAIVICLAGVAIQPALAAAVAFLAGQIVAAAMGLRALQRPEATSMSSTR</sequence>
<name>A0A6M2BT30_9GAMM</name>
<feature type="transmembrane region" description="Helical" evidence="1">
    <location>
        <begin position="234"/>
        <end position="255"/>
    </location>
</feature>
<keyword evidence="1" id="KW-1133">Transmembrane helix</keyword>
<comment type="caution">
    <text evidence="2">The sequence shown here is derived from an EMBL/GenBank/DDBJ whole genome shotgun (WGS) entry which is preliminary data.</text>
</comment>
<feature type="transmembrane region" description="Helical" evidence="1">
    <location>
        <begin position="261"/>
        <end position="285"/>
    </location>
</feature>
<evidence type="ECO:0008006" key="4">
    <source>
        <dbReference type="Google" id="ProtNLM"/>
    </source>
</evidence>
<evidence type="ECO:0000313" key="3">
    <source>
        <dbReference type="Proteomes" id="UP000472676"/>
    </source>
</evidence>
<keyword evidence="3" id="KW-1185">Reference proteome</keyword>
<organism evidence="2 3">
    <name type="scientific">Solimonas terrae</name>
    <dbReference type="NCBI Taxonomy" id="1396819"/>
    <lineage>
        <taxon>Bacteria</taxon>
        <taxon>Pseudomonadati</taxon>
        <taxon>Pseudomonadota</taxon>
        <taxon>Gammaproteobacteria</taxon>
        <taxon>Nevskiales</taxon>
        <taxon>Nevskiaceae</taxon>
        <taxon>Solimonas</taxon>
    </lineage>
</organism>
<feature type="transmembrane region" description="Helical" evidence="1">
    <location>
        <begin position="96"/>
        <end position="112"/>
    </location>
</feature>
<keyword evidence="1" id="KW-0812">Transmembrane</keyword>
<dbReference type="Proteomes" id="UP000472676">
    <property type="component" value="Unassembled WGS sequence"/>
</dbReference>
<keyword evidence="1" id="KW-0472">Membrane</keyword>
<evidence type="ECO:0000313" key="2">
    <source>
        <dbReference type="EMBL" id="NGY05628.1"/>
    </source>
</evidence>
<reference evidence="2 3" key="1">
    <citation type="journal article" date="2014" name="Int. J. Syst. Evol. Microbiol.">
        <title>Solimonas terrae sp. nov., isolated from soil.</title>
        <authorList>
            <person name="Kim S.J."/>
            <person name="Moon J.Y."/>
            <person name="Weon H.Y."/>
            <person name="Ahn J.H."/>
            <person name="Chen W.M."/>
            <person name="Kwon S.W."/>
        </authorList>
    </citation>
    <scope>NUCLEOTIDE SEQUENCE [LARGE SCALE GENOMIC DNA]</scope>
    <source>
        <strain evidence="2 3">KIS83-12</strain>
    </source>
</reference>
<feature type="transmembrane region" description="Helical" evidence="1">
    <location>
        <begin position="400"/>
        <end position="419"/>
    </location>
</feature>
<gene>
    <name evidence="2" type="ORF">G7Y85_12715</name>
</gene>
<feature type="transmembrane region" description="Helical" evidence="1">
    <location>
        <begin position="183"/>
        <end position="203"/>
    </location>
</feature>
<accession>A0A6M2BT30</accession>
<feature type="transmembrane region" description="Helical" evidence="1">
    <location>
        <begin position="124"/>
        <end position="142"/>
    </location>
</feature>
<feature type="transmembrane region" description="Helical" evidence="1">
    <location>
        <begin position="19"/>
        <end position="40"/>
    </location>
</feature>
<feature type="transmembrane region" description="Helical" evidence="1">
    <location>
        <begin position="306"/>
        <end position="330"/>
    </location>
</feature>
<proteinExistence type="predicted"/>
<feature type="transmembrane region" description="Helical" evidence="1">
    <location>
        <begin position="336"/>
        <end position="355"/>
    </location>
</feature>
<feature type="transmembrane region" description="Helical" evidence="1">
    <location>
        <begin position="376"/>
        <end position="394"/>
    </location>
</feature>
<dbReference type="EMBL" id="JAAMOW010000006">
    <property type="protein sequence ID" value="NGY05628.1"/>
    <property type="molecule type" value="Genomic_DNA"/>
</dbReference>